<feature type="signal peptide" evidence="1">
    <location>
        <begin position="1"/>
        <end position="23"/>
    </location>
</feature>
<dbReference type="GO" id="GO:0043176">
    <property type="term" value="F:amine binding"/>
    <property type="evidence" value="ECO:0007669"/>
    <property type="project" value="InterPro"/>
</dbReference>
<name>A6N9W7_ORNPR</name>
<accession>A6N9W7</accession>
<dbReference type="GO" id="GO:0030682">
    <property type="term" value="P:symbiont-mediated perturbation of host defenses"/>
    <property type="evidence" value="ECO:0007669"/>
    <property type="project" value="InterPro"/>
</dbReference>
<reference evidence="2" key="2">
    <citation type="journal article" date="2008" name="Insect Biochem. Mol. Biol.">
        <title>An insight into the sialome of the soft tick, Ornithodorus parkeri.</title>
        <authorList>
            <person name="Francischetti I.M."/>
            <person name="Mans B.J."/>
            <person name="Meng Z."/>
            <person name="Gudderra N."/>
            <person name="Veenstra T.D."/>
            <person name="Pham V.M."/>
            <person name="Ribeiro J.M."/>
        </authorList>
    </citation>
    <scope>NUCLEOTIDE SEQUENCE</scope>
    <source>
        <tissue evidence="2">Salivary gland</tissue>
    </source>
</reference>
<feature type="chain" id="PRO_5002700624" evidence="1">
    <location>
        <begin position="24"/>
        <end position="223"/>
    </location>
</feature>
<dbReference type="SUPFAM" id="SSF50814">
    <property type="entry name" value="Lipocalins"/>
    <property type="match status" value="1"/>
</dbReference>
<dbReference type="Pfam" id="PF02098">
    <property type="entry name" value="His_binding"/>
    <property type="match status" value="1"/>
</dbReference>
<evidence type="ECO:0000256" key="1">
    <source>
        <dbReference type="SAM" id="SignalP"/>
    </source>
</evidence>
<dbReference type="Gene3D" id="2.40.128.20">
    <property type="match status" value="1"/>
</dbReference>
<dbReference type="EMBL" id="EF633933">
    <property type="protein sequence ID" value="ABR23450.1"/>
    <property type="molecule type" value="mRNA"/>
</dbReference>
<protein>
    <submittedName>
        <fullName evidence="2">Salivary lipocalin</fullName>
    </submittedName>
</protein>
<sequence length="223" mass="25464">MGLKAVVVLVVLEGLAVVGLTEAVSVDDMTGSLWINGVSWGLCRNAPQPRDAIKMMTTSNRFYLILAAYKSWVDNEPELCTHIILHQKSDKSLHFKKYSHWRGEWAEDDRYFNMDLPANYHVKSTMVSTFHPAYPQHGWNYTLLFAKEGICFVLRNLGNQAPGSPTPNKPFDCELWTATDYSYGHWDACSEVFQKNCIGGHRSPFKKEVCCSRIGPQRPKWCW</sequence>
<dbReference type="InterPro" id="IPR012674">
    <property type="entry name" value="Calycin"/>
</dbReference>
<evidence type="ECO:0000313" key="2">
    <source>
        <dbReference type="EMBL" id="ABR23450.1"/>
    </source>
</evidence>
<reference evidence="2" key="1">
    <citation type="submission" date="2007-05" db="EMBL/GenBank/DDBJ databases">
        <authorList>
            <person name="Douchkov D."/>
            <person name="Schweizer P."/>
        </authorList>
    </citation>
    <scope>NUCLEOTIDE SEQUENCE</scope>
    <source>
        <tissue evidence="2">Salivary gland</tissue>
    </source>
</reference>
<keyword evidence="1" id="KW-0732">Signal</keyword>
<dbReference type="InterPro" id="IPR002970">
    <property type="entry name" value="Tick_his-bd"/>
</dbReference>
<dbReference type="AlphaFoldDB" id="A6N9W7"/>
<organism evidence="2">
    <name type="scientific">Ornithodoros parkeri</name>
    <name type="common">Soft tick</name>
    <name type="synonym">Argasid tick</name>
    <dbReference type="NCBI Taxonomy" id="140564"/>
    <lineage>
        <taxon>Eukaryota</taxon>
        <taxon>Metazoa</taxon>
        <taxon>Ecdysozoa</taxon>
        <taxon>Arthropoda</taxon>
        <taxon>Chelicerata</taxon>
        <taxon>Arachnida</taxon>
        <taxon>Acari</taxon>
        <taxon>Parasitiformes</taxon>
        <taxon>Ixodida</taxon>
        <taxon>Ixodoidea</taxon>
        <taxon>Argasidae</taxon>
        <taxon>Ornithodorinae</taxon>
        <taxon>Ornithodoros</taxon>
    </lineage>
</organism>
<proteinExistence type="evidence at transcript level"/>